<dbReference type="InterPro" id="IPR029068">
    <property type="entry name" value="Glyas_Bleomycin-R_OHBP_Dase"/>
</dbReference>
<evidence type="ECO:0000313" key="2">
    <source>
        <dbReference type="Proteomes" id="UP000028549"/>
    </source>
</evidence>
<keyword evidence="2" id="KW-1185">Reference proteome</keyword>
<protein>
    <recommendedName>
        <fullName evidence="3">VOC domain-containing protein</fullName>
    </recommendedName>
</protein>
<name>A0A084GXK2_METID</name>
<sequence>MNVLGYRYVTVSEHSMEMADFFQNKLGIPNGREETADNQGGVFTAGDSQLEFWRKSDCMPESVMLQLIVDDADEFAEFASARGIKLDGPMFEQGEKIYALTAPDGMPLTIHSAAD</sequence>
<dbReference type="AlphaFoldDB" id="A0A084GXK2"/>
<dbReference type="OrthoDB" id="2691474at2"/>
<dbReference type="Gene3D" id="3.10.180.10">
    <property type="entry name" value="2,3-Dihydroxybiphenyl 1,2-Dioxygenase, domain 1"/>
    <property type="match status" value="1"/>
</dbReference>
<gene>
    <name evidence="1" type="ORF">GS18_0213310</name>
</gene>
<dbReference type="Proteomes" id="UP000028549">
    <property type="component" value="Unassembled WGS sequence"/>
</dbReference>
<dbReference type="RefSeq" id="WP_029566917.1">
    <property type="nucleotide sequence ID" value="NZ_CP176757.1"/>
</dbReference>
<dbReference type="SUPFAM" id="SSF54593">
    <property type="entry name" value="Glyoxalase/Bleomycin resistance protein/Dihydroxybiphenyl dioxygenase"/>
    <property type="match status" value="1"/>
</dbReference>
<evidence type="ECO:0000313" key="1">
    <source>
        <dbReference type="EMBL" id="KEZ52064.1"/>
    </source>
</evidence>
<reference evidence="1 2" key="1">
    <citation type="journal article" date="2005" name="Int. J. Syst. Evol. Microbiol.">
        <title>Bacillus cibi sp. nov., isolated from jeotgal, a traditional Korean fermented seafood.</title>
        <authorList>
            <person name="Yoon J.H."/>
            <person name="Lee C.H."/>
            <person name="Oh T.K."/>
        </authorList>
    </citation>
    <scope>NUCLEOTIDE SEQUENCE [LARGE SCALE GENOMIC DNA]</scope>
    <source>
        <strain evidence="1 2">DSM 16189</strain>
    </source>
</reference>
<comment type="caution">
    <text evidence="1">The sequence shown here is derived from an EMBL/GenBank/DDBJ whole genome shotgun (WGS) entry which is preliminary data.</text>
</comment>
<dbReference type="EMBL" id="JNVC02000005">
    <property type="protein sequence ID" value="KEZ52064.1"/>
    <property type="molecule type" value="Genomic_DNA"/>
</dbReference>
<proteinExistence type="predicted"/>
<accession>A0A084GXK2</accession>
<organism evidence="1 2">
    <name type="scientific">Metabacillus indicus</name>
    <name type="common">Bacillus indicus</name>
    <dbReference type="NCBI Taxonomy" id="246786"/>
    <lineage>
        <taxon>Bacteria</taxon>
        <taxon>Bacillati</taxon>
        <taxon>Bacillota</taxon>
        <taxon>Bacilli</taxon>
        <taxon>Bacillales</taxon>
        <taxon>Bacillaceae</taxon>
        <taxon>Metabacillus</taxon>
    </lineage>
</organism>
<evidence type="ECO:0008006" key="3">
    <source>
        <dbReference type="Google" id="ProtNLM"/>
    </source>
</evidence>